<dbReference type="GeneID" id="109717979"/>
<organism evidence="3 4">
    <name type="scientific">Ananas comosus</name>
    <name type="common">Pineapple</name>
    <name type="synonym">Ananas ananas</name>
    <dbReference type="NCBI Taxonomy" id="4615"/>
    <lineage>
        <taxon>Eukaryota</taxon>
        <taxon>Viridiplantae</taxon>
        <taxon>Streptophyta</taxon>
        <taxon>Embryophyta</taxon>
        <taxon>Tracheophyta</taxon>
        <taxon>Spermatophyta</taxon>
        <taxon>Magnoliopsida</taxon>
        <taxon>Liliopsida</taxon>
        <taxon>Poales</taxon>
        <taxon>Bromeliaceae</taxon>
        <taxon>Bromelioideae</taxon>
        <taxon>Ananas</taxon>
    </lineage>
</organism>
<keyword evidence="2" id="KW-0732">Signal</keyword>
<dbReference type="GO" id="GO:0008083">
    <property type="term" value="F:growth factor activity"/>
    <property type="evidence" value="ECO:0007669"/>
    <property type="project" value="InterPro"/>
</dbReference>
<evidence type="ECO:0000256" key="1">
    <source>
        <dbReference type="SAM" id="MobiDB-lite"/>
    </source>
</evidence>
<dbReference type="Gramene" id="Aco018965.1.mrna1">
    <property type="protein sequence ID" value="Aco018965.1.mrna1"/>
    <property type="gene ID" value="Aco018965.1.path1"/>
</dbReference>
<sequence length="203" mass="22789">MQQLSLTTTTLVGLLFFSVALGHSLALARRGVFMFADSEKVHQNNQEIHDKTSMIEDSRSKQMNERIGIGNIIVEAKKTLKEVETEANSGKSKSYPSDSNGSPNLKDSSSTTVKSRPLSNFRTKIKGIDLETVDASDTPQKGFRLSAASTRSQKSTLSNSHKFHDQTNRNIRKQKLIEASDEIFRLLNKDYHDKPRRRPPVNN</sequence>
<reference evidence="3" key="1">
    <citation type="journal article" date="2015" name="Nat. Genet.">
        <title>The pineapple genome and the evolution of CAM photosynthesis.</title>
        <authorList>
            <person name="Ming R."/>
            <person name="VanBuren R."/>
            <person name="Wai C.M."/>
            <person name="Tang H."/>
            <person name="Schatz M.C."/>
            <person name="Bowers J.E."/>
            <person name="Lyons E."/>
            <person name="Wang M.L."/>
            <person name="Chen J."/>
            <person name="Biggers E."/>
            <person name="Zhang J."/>
            <person name="Huang L."/>
            <person name="Zhang L."/>
            <person name="Miao W."/>
            <person name="Zhang J."/>
            <person name="Ye Z."/>
            <person name="Miao C."/>
            <person name="Lin Z."/>
            <person name="Wang H."/>
            <person name="Zhou H."/>
            <person name="Yim W.C."/>
            <person name="Priest H.D."/>
            <person name="Zheng C."/>
            <person name="Woodhouse M."/>
            <person name="Edger P.P."/>
            <person name="Guyot R."/>
            <person name="Guo H.B."/>
            <person name="Guo H."/>
            <person name="Zheng G."/>
            <person name="Singh R."/>
            <person name="Sharma A."/>
            <person name="Min X."/>
            <person name="Zheng Y."/>
            <person name="Lee H."/>
            <person name="Gurtowski J."/>
            <person name="Sedlazeck F.J."/>
            <person name="Harkess A."/>
            <person name="McKain M.R."/>
            <person name="Liao Z."/>
            <person name="Fang J."/>
            <person name="Liu J."/>
            <person name="Zhang X."/>
            <person name="Zhang Q."/>
            <person name="Hu W."/>
            <person name="Qin Y."/>
            <person name="Wang K."/>
            <person name="Chen L.Y."/>
            <person name="Shirley N."/>
            <person name="Lin Y.R."/>
            <person name="Liu L.Y."/>
            <person name="Hernandez A.G."/>
            <person name="Wright C.L."/>
            <person name="Bulone V."/>
            <person name="Tuskan G.A."/>
            <person name="Heath K."/>
            <person name="Zee F."/>
            <person name="Moore P.H."/>
            <person name="Sunkar R."/>
            <person name="Leebens-Mack J.H."/>
            <person name="Mockler T."/>
            <person name="Bennetzen J.L."/>
            <person name="Freeling M."/>
            <person name="Sankoff D."/>
            <person name="Paterson A.H."/>
            <person name="Zhu X."/>
            <person name="Yang X."/>
            <person name="Smith J.A."/>
            <person name="Cushman J.C."/>
            <person name="Paull R.E."/>
            <person name="Yu Q."/>
        </authorList>
    </citation>
    <scope>NUCLEOTIDE SEQUENCE [LARGE SCALE GENOMIC DNA]</scope>
    <source>
        <strain evidence="3">cv. F153</strain>
    </source>
</reference>
<protein>
    <submittedName>
        <fullName evidence="4">Uncharacterized protein LOC109717979</fullName>
    </submittedName>
</protein>
<evidence type="ECO:0000313" key="3">
    <source>
        <dbReference type="Proteomes" id="UP000515123"/>
    </source>
</evidence>
<feature type="chain" id="PRO_5027769309" evidence="2">
    <location>
        <begin position="23"/>
        <end position="203"/>
    </location>
</feature>
<evidence type="ECO:0000313" key="4">
    <source>
        <dbReference type="RefSeq" id="XP_020099534.1"/>
    </source>
</evidence>
<keyword evidence="3" id="KW-1185">Reference proteome</keyword>
<dbReference type="Proteomes" id="UP000515123">
    <property type="component" value="Linkage group 12"/>
</dbReference>
<feature type="region of interest" description="Disordered" evidence="1">
    <location>
        <begin position="141"/>
        <end position="171"/>
    </location>
</feature>
<dbReference type="PANTHER" id="PTHR36313:SF7">
    <property type="entry name" value="OS09G0474600 PROTEIN"/>
    <property type="match status" value="1"/>
</dbReference>
<dbReference type="OrthoDB" id="667957at2759"/>
<feature type="region of interest" description="Disordered" evidence="1">
    <location>
        <begin position="84"/>
        <end position="118"/>
    </location>
</feature>
<dbReference type="RefSeq" id="XP_020099534.1">
    <property type="nucleotide sequence ID" value="XM_020243945.1"/>
</dbReference>
<dbReference type="AlphaFoldDB" id="A0A6P5FUA8"/>
<feature type="signal peptide" evidence="2">
    <location>
        <begin position="1"/>
        <end position="22"/>
    </location>
</feature>
<gene>
    <name evidence="4" type="primary">LOC109717979</name>
</gene>
<proteinExistence type="predicted"/>
<feature type="compositionally biased region" description="Polar residues" evidence="1">
    <location>
        <begin position="147"/>
        <end position="160"/>
    </location>
</feature>
<evidence type="ECO:0000256" key="2">
    <source>
        <dbReference type="SAM" id="SignalP"/>
    </source>
</evidence>
<dbReference type="InterPro" id="IPR038804">
    <property type="entry name" value="RGF3"/>
</dbReference>
<feature type="compositionally biased region" description="Polar residues" evidence="1">
    <location>
        <begin position="86"/>
        <end position="118"/>
    </location>
</feature>
<accession>A0A6P5FUA8</accession>
<dbReference type="GO" id="GO:0010082">
    <property type="term" value="P:regulation of root meristem growth"/>
    <property type="evidence" value="ECO:0007669"/>
    <property type="project" value="InterPro"/>
</dbReference>
<dbReference type="PANTHER" id="PTHR36313">
    <property type="entry name" value="ROOT MERISTEM GROWTH FACTOR 2"/>
    <property type="match status" value="1"/>
</dbReference>
<reference evidence="4" key="2">
    <citation type="submission" date="2025-08" db="UniProtKB">
        <authorList>
            <consortium name="RefSeq"/>
        </authorList>
    </citation>
    <scope>IDENTIFICATION</scope>
    <source>
        <tissue evidence="4">Leaf</tissue>
    </source>
</reference>
<name>A0A6P5FUA8_ANACO</name>